<sequence length="214" mass="23513">MKRAWVLGATGATGTALVEQLLGSDEYSEVHVFVRRPLQLQHAKLHVHVVDMERAEDWQTGPAADVAFSCLGTTLRAAGSKAAQHRVDVDYQLQFAEMARRSGVGTFVLLSAAGANAKSSLFYMRLKGEAEEGVRALGFERTLFFRPGLLDRGAKARGNERIGMAILRALNRIGLLKRQAPIAVETLARQMIRGEARLRDAGEYVLVERAILDL</sequence>
<organism evidence="2 3">
    <name type="scientific">Porphyromonas somerae</name>
    <dbReference type="NCBI Taxonomy" id="322095"/>
    <lineage>
        <taxon>Bacteria</taxon>
        <taxon>Pseudomonadati</taxon>
        <taxon>Bacteroidota</taxon>
        <taxon>Bacteroidia</taxon>
        <taxon>Bacteroidales</taxon>
        <taxon>Porphyromonadaceae</taxon>
        <taxon>Porphyromonas</taxon>
    </lineage>
</organism>
<evidence type="ECO:0000313" key="2">
    <source>
        <dbReference type="EMBL" id="KXB78809.1"/>
    </source>
</evidence>
<evidence type="ECO:0000313" key="3">
    <source>
        <dbReference type="Proteomes" id="UP000070224"/>
    </source>
</evidence>
<dbReference type="PANTHER" id="PTHR14097">
    <property type="entry name" value="OXIDOREDUCTASE HTATIP2"/>
    <property type="match status" value="1"/>
</dbReference>
<protein>
    <submittedName>
        <fullName evidence="2">NAD dependent epimerase/dehydratase family protein</fullName>
    </submittedName>
</protein>
<dbReference type="PANTHER" id="PTHR14097:SF7">
    <property type="entry name" value="OXIDOREDUCTASE HTATIP2"/>
    <property type="match status" value="1"/>
</dbReference>
<evidence type="ECO:0000259" key="1">
    <source>
        <dbReference type="Pfam" id="PF13460"/>
    </source>
</evidence>
<dbReference type="STRING" id="322095.HMPREF3185_00066"/>
<name>A0A134BG06_9PORP</name>
<dbReference type="PATRIC" id="fig|322095.3.peg.66"/>
<dbReference type="Proteomes" id="UP000070224">
    <property type="component" value="Unassembled WGS sequence"/>
</dbReference>
<comment type="caution">
    <text evidence="2">The sequence shown here is derived from an EMBL/GenBank/DDBJ whole genome shotgun (WGS) entry which is preliminary data.</text>
</comment>
<dbReference type="OrthoDB" id="9798632at2"/>
<dbReference type="Pfam" id="PF13460">
    <property type="entry name" value="NAD_binding_10"/>
    <property type="match status" value="1"/>
</dbReference>
<dbReference type="SUPFAM" id="SSF51735">
    <property type="entry name" value="NAD(P)-binding Rossmann-fold domains"/>
    <property type="match status" value="1"/>
</dbReference>
<proteinExistence type="predicted"/>
<dbReference type="AlphaFoldDB" id="A0A134BG06"/>
<dbReference type="EMBL" id="LSDK01000006">
    <property type="protein sequence ID" value="KXB78809.1"/>
    <property type="molecule type" value="Genomic_DNA"/>
</dbReference>
<gene>
    <name evidence="2" type="ORF">HMPREF3185_00066</name>
</gene>
<dbReference type="InterPro" id="IPR016040">
    <property type="entry name" value="NAD(P)-bd_dom"/>
</dbReference>
<accession>A0A134BG06</accession>
<feature type="domain" description="NAD(P)-binding" evidence="1">
    <location>
        <begin position="8"/>
        <end position="153"/>
    </location>
</feature>
<reference evidence="3" key="1">
    <citation type="submission" date="2016-01" db="EMBL/GenBank/DDBJ databases">
        <authorList>
            <person name="Mitreva M."/>
            <person name="Pepin K.H."/>
            <person name="Mihindukulasuriya K.A."/>
            <person name="Fulton R."/>
            <person name="Fronick C."/>
            <person name="O'Laughlin M."/>
            <person name="Miner T."/>
            <person name="Herter B."/>
            <person name="Rosa B.A."/>
            <person name="Cordes M."/>
            <person name="Tomlinson C."/>
            <person name="Wollam A."/>
            <person name="Palsikar V.B."/>
            <person name="Mardis E.R."/>
            <person name="Wilson R.K."/>
        </authorList>
    </citation>
    <scope>NUCLEOTIDE SEQUENCE [LARGE SCALE GENOMIC DNA]</scope>
    <source>
        <strain evidence="3">KA00683</strain>
    </source>
</reference>
<dbReference type="Gene3D" id="3.40.50.720">
    <property type="entry name" value="NAD(P)-binding Rossmann-like Domain"/>
    <property type="match status" value="1"/>
</dbReference>
<dbReference type="RefSeq" id="WP_060934723.1">
    <property type="nucleotide sequence ID" value="NZ_KQ960409.1"/>
</dbReference>
<keyword evidence="3" id="KW-1185">Reference proteome</keyword>
<dbReference type="InterPro" id="IPR036291">
    <property type="entry name" value="NAD(P)-bd_dom_sf"/>
</dbReference>